<protein>
    <submittedName>
        <fullName evidence="2">Uncharacterized protein</fullName>
    </submittedName>
</protein>
<proteinExistence type="predicted"/>
<feature type="non-terminal residue" evidence="2">
    <location>
        <position position="89"/>
    </location>
</feature>
<evidence type="ECO:0000313" key="3">
    <source>
        <dbReference type="Proteomes" id="UP001180724"/>
    </source>
</evidence>
<comment type="caution">
    <text evidence="2">The sequence shown here is derived from an EMBL/GenBank/DDBJ whole genome shotgun (WGS) entry which is preliminary data.</text>
</comment>
<organism evidence="2 3">
    <name type="scientific">Streptomyces lancefieldiae</name>
    <dbReference type="NCBI Taxonomy" id="3075520"/>
    <lineage>
        <taxon>Bacteria</taxon>
        <taxon>Bacillati</taxon>
        <taxon>Actinomycetota</taxon>
        <taxon>Actinomycetes</taxon>
        <taxon>Kitasatosporales</taxon>
        <taxon>Streptomycetaceae</taxon>
        <taxon>Streptomyces</taxon>
    </lineage>
</organism>
<reference evidence="2" key="1">
    <citation type="submission" date="2024-05" db="EMBL/GenBank/DDBJ databases">
        <title>30 novel species of actinomycetes from the DSMZ collection.</title>
        <authorList>
            <person name="Nouioui I."/>
        </authorList>
    </citation>
    <scope>NUCLEOTIDE SEQUENCE</scope>
    <source>
        <strain evidence="2">DSM 40712</strain>
    </source>
</reference>
<sequence>MPSVIGLLEAREKGIREEVARLRAALDEAERALQRLVDARVTVTEVLAEEPAVVPESLPQRAVAGSTVPHRTEGMTASVLAVDYQHIVG</sequence>
<feature type="coiled-coil region" evidence="1">
    <location>
        <begin position="12"/>
        <end position="39"/>
    </location>
</feature>
<dbReference type="EMBL" id="JAVRFH010000079">
    <property type="protein sequence ID" value="MDT0615875.1"/>
    <property type="molecule type" value="Genomic_DNA"/>
</dbReference>
<keyword evidence="3" id="KW-1185">Reference proteome</keyword>
<evidence type="ECO:0000256" key="1">
    <source>
        <dbReference type="SAM" id="Coils"/>
    </source>
</evidence>
<gene>
    <name evidence="2" type="ORF">RM812_37720</name>
</gene>
<evidence type="ECO:0000313" key="2">
    <source>
        <dbReference type="EMBL" id="MDT0615875.1"/>
    </source>
</evidence>
<keyword evidence="1" id="KW-0175">Coiled coil</keyword>
<dbReference type="Proteomes" id="UP001180724">
    <property type="component" value="Unassembled WGS sequence"/>
</dbReference>
<accession>A0ABU3B1C4</accession>
<name>A0ABU3B1C4_9ACTN</name>